<feature type="transmembrane region" description="Helical" evidence="2">
    <location>
        <begin position="214"/>
        <end position="234"/>
    </location>
</feature>
<evidence type="ECO:0000256" key="1">
    <source>
        <dbReference type="SAM" id="MobiDB-lite"/>
    </source>
</evidence>
<dbReference type="EMBL" id="PPTA01000012">
    <property type="protein sequence ID" value="TFB00122.1"/>
    <property type="molecule type" value="Genomic_DNA"/>
</dbReference>
<dbReference type="RefSeq" id="XP_073556323.1">
    <property type="nucleotide sequence ID" value="XM_073705501.1"/>
</dbReference>
<feature type="transmembrane region" description="Helical" evidence="2">
    <location>
        <begin position="96"/>
        <end position="122"/>
    </location>
</feature>
<accession>A0ABY2GXV0</accession>
<proteinExistence type="predicted"/>
<dbReference type="Pfam" id="PF20684">
    <property type="entry name" value="Fung_rhodopsin"/>
    <property type="match status" value="1"/>
</dbReference>
<keyword evidence="5" id="KW-1185">Reference proteome</keyword>
<keyword evidence="2" id="KW-0472">Membrane</keyword>
<feature type="transmembrane region" description="Helical" evidence="2">
    <location>
        <begin position="176"/>
        <end position="202"/>
    </location>
</feature>
<dbReference type="InterPro" id="IPR049326">
    <property type="entry name" value="Rhodopsin_dom_fungi"/>
</dbReference>
<feature type="transmembrane region" description="Helical" evidence="2">
    <location>
        <begin position="56"/>
        <end position="76"/>
    </location>
</feature>
<dbReference type="Proteomes" id="UP001642720">
    <property type="component" value="Unassembled WGS sequence"/>
</dbReference>
<feature type="compositionally biased region" description="Basic and acidic residues" evidence="1">
    <location>
        <begin position="325"/>
        <end position="346"/>
    </location>
</feature>
<evidence type="ECO:0000313" key="5">
    <source>
        <dbReference type="Proteomes" id="UP001642720"/>
    </source>
</evidence>
<evidence type="ECO:0000256" key="2">
    <source>
        <dbReference type="SAM" id="Phobius"/>
    </source>
</evidence>
<name>A0ABY2GXV0_9HYPO</name>
<gene>
    <name evidence="4" type="ORF">CCMA1212_008366</name>
</gene>
<evidence type="ECO:0000259" key="3">
    <source>
        <dbReference type="Pfam" id="PF20684"/>
    </source>
</evidence>
<feature type="domain" description="Rhodopsin" evidence="3">
    <location>
        <begin position="42"/>
        <end position="276"/>
    </location>
</feature>
<feature type="transmembrane region" description="Helical" evidence="2">
    <location>
        <begin position="134"/>
        <end position="156"/>
    </location>
</feature>
<keyword evidence="2" id="KW-0812">Transmembrane</keyword>
<organism evidence="4 5">
    <name type="scientific">Trichoderma ghanense</name>
    <dbReference type="NCBI Taxonomy" id="65468"/>
    <lineage>
        <taxon>Eukaryota</taxon>
        <taxon>Fungi</taxon>
        <taxon>Dikarya</taxon>
        <taxon>Ascomycota</taxon>
        <taxon>Pezizomycotina</taxon>
        <taxon>Sordariomycetes</taxon>
        <taxon>Hypocreomycetidae</taxon>
        <taxon>Hypocreales</taxon>
        <taxon>Hypocreaceae</taxon>
        <taxon>Trichoderma</taxon>
    </lineage>
</organism>
<feature type="transmembrane region" description="Helical" evidence="2">
    <location>
        <begin position="246"/>
        <end position="268"/>
    </location>
</feature>
<dbReference type="GeneID" id="300579951"/>
<dbReference type="PANTHER" id="PTHR39614:SF2">
    <property type="entry name" value="INTEGRAL MEMBRANE PROTEIN"/>
    <property type="match status" value="1"/>
</dbReference>
<sequence length="401" mass="44294">MNSETSNDKPQAFARVSPNDHGGQLWTVTILSLIYSLLGAMARVYIKHQMFGFDDLLLGLATVLHVAQSTAVFIGLKNGLGKFNSITSPEQWAISSTSTLIAVILYLLALSVTKCSVLALILRIIDLNSGKTRPFCIGVMVLSAAWGLGSCLALLLNCRAASLLTIVNVKECPSQAMRWAVITAIDIFTEVLTWLITVRISWSVNMSLNHKLQVSIAFSFRLPLIALSAIHMAYLSKYPASSEPQFAIINSLLFQQIMMVWSLVAATVPNMKNFLKSFSMGLGFSWAFESSDYESGNAYPLQTLNGSRSEHIPSTAEGASTSVWVHDKHDREPRGRPQIWRPDRSSDQIAAEGHGRRANLRVYMSDKEESYRTGSQEMIITDEMAWNVTHEDHQSTSASSI</sequence>
<dbReference type="PANTHER" id="PTHR39614">
    <property type="entry name" value="INTEGRAL MEMBRANE PROTEIN"/>
    <property type="match status" value="1"/>
</dbReference>
<feature type="region of interest" description="Disordered" evidence="1">
    <location>
        <begin position="315"/>
        <end position="348"/>
    </location>
</feature>
<protein>
    <recommendedName>
        <fullName evidence="3">Rhodopsin domain-containing protein</fullName>
    </recommendedName>
</protein>
<feature type="transmembrane region" description="Helical" evidence="2">
    <location>
        <begin position="25"/>
        <end position="44"/>
    </location>
</feature>
<keyword evidence="2" id="KW-1133">Transmembrane helix</keyword>
<evidence type="ECO:0000313" key="4">
    <source>
        <dbReference type="EMBL" id="TFB00122.1"/>
    </source>
</evidence>
<reference evidence="4 5" key="1">
    <citation type="submission" date="2018-01" db="EMBL/GenBank/DDBJ databases">
        <title>Genome characterization of the sugarcane-associated fungus Trichoderma ghanense CCMA-1212 and their application in lignocelulose bioconversion.</title>
        <authorList>
            <person name="Steindorff A.S."/>
            <person name="Mendes T.D."/>
            <person name="Vilela E.S.D."/>
            <person name="Rodrigues D.S."/>
            <person name="Formighieri E.F."/>
            <person name="Melo I.S."/>
            <person name="Favaro L.C.L."/>
        </authorList>
    </citation>
    <scope>NUCLEOTIDE SEQUENCE [LARGE SCALE GENOMIC DNA]</scope>
    <source>
        <strain evidence="4 5">CCMA-1212</strain>
    </source>
</reference>
<comment type="caution">
    <text evidence="4">The sequence shown here is derived from an EMBL/GenBank/DDBJ whole genome shotgun (WGS) entry which is preliminary data.</text>
</comment>